<comment type="caution">
    <text evidence="1">The sequence shown here is derived from an EMBL/GenBank/DDBJ whole genome shotgun (WGS) entry which is preliminary data.</text>
</comment>
<proteinExistence type="predicted"/>
<dbReference type="Proteomes" id="UP000054783">
    <property type="component" value="Unassembled WGS sequence"/>
</dbReference>
<protein>
    <submittedName>
        <fullName evidence="1">Uncharacterized protein</fullName>
    </submittedName>
</protein>
<organism evidence="1 2">
    <name type="scientific">Trichinella patagoniensis</name>
    <dbReference type="NCBI Taxonomy" id="990121"/>
    <lineage>
        <taxon>Eukaryota</taxon>
        <taxon>Metazoa</taxon>
        <taxon>Ecdysozoa</taxon>
        <taxon>Nematoda</taxon>
        <taxon>Enoplea</taxon>
        <taxon>Dorylaimia</taxon>
        <taxon>Trichinellida</taxon>
        <taxon>Trichinellidae</taxon>
        <taxon>Trichinella</taxon>
    </lineage>
</organism>
<name>A0A0V0ZBW6_9BILA</name>
<evidence type="ECO:0000313" key="1">
    <source>
        <dbReference type="EMBL" id="KRY09868.1"/>
    </source>
</evidence>
<evidence type="ECO:0000313" key="2">
    <source>
        <dbReference type="Proteomes" id="UP000054783"/>
    </source>
</evidence>
<reference evidence="1 2" key="1">
    <citation type="submission" date="2015-01" db="EMBL/GenBank/DDBJ databases">
        <title>Evolution of Trichinella species and genotypes.</title>
        <authorList>
            <person name="Korhonen P.K."/>
            <person name="Edoardo P."/>
            <person name="Giuseppe L.R."/>
            <person name="Gasser R.B."/>
        </authorList>
    </citation>
    <scope>NUCLEOTIDE SEQUENCE [LARGE SCALE GENOMIC DNA]</scope>
    <source>
        <strain evidence="1">ISS2496</strain>
    </source>
</reference>
<dbReference type="AlphaFoldDB" id="A0A0V0ZBW6"/>
<accession>A0A0V0ZBW6</accession>
<gene>
    <name evidence="1" type="ORF">T12_6750</name>
</gene>
<keyword evidence="2" id="KW-1185">Reference proteome</keyword>
<dbReference type="EMBL" id="JYDQ01000254">
    <property type="protein sequence ID" value="KRY09868.1"/>
    <property type="molecule type" value="Genomic_DNA"/>
</dbReference>
<sequence length="189" mass="22132">MLCSFDCLRATSPRTKRTPYTEEFDRTSNDSTCCKLSEAYCFDAITQLRVKVLKVANAMTRKLIFNFSGRKTIAYEQLEWRWRESKIPSTKIENHFSRHCVRNIMVPDLKLGSNDSGRVWNNLWQRESTLSPFSYQKVLCRRRTLTKTFDETSSTIWTVAALDRRFGRLTMDHFGSGLYSGSHRRQGYD</sequence>